<accession>A0A0N5BIZ3</accession>
<dbReference type="Proteomes" id="UP000046392">
    <property type="component" value="Unplaced"/>
</dbReference>
<protein>
    <submittedName>
        <fullName evidence="2">Pyruvate dehydrogenase E1 component subunit beta</fullName>
    </submittedName>
</protein>
<organism evidence="1 2">
    <name type="scientific">Strongyloides papillosus</name>
    <name type="common">Intestinal threadworm</name>
    <dbReference type="NCBI Taxonomy" id="174720"/>
    <lineage>
        <taxon>Eukaryota</taxon>
        <taxon>Metazoa</taxon>
        <taxon>Ecdysozoa</taxon>
        <taxon>Nematoda</taxon>
        <taxon>Chromadorea</taxon>
        <taxon>Rhabditida</taxon>
        <taxon>Tylenchina</taxon>
        <taxon>Panagrolaimomorpha</taxon>
        <taxon>Strongyloidoidea</taxon>
        <taxon>Strongyloididae</taxon>
        <taxon>Strongyloides</taxon>
    </lineage>
</organism>
<dbReference type="WBParaSite" id="SPAL_0000592150.1">
    <property type="protein sequence ID" value="SPAL_0000592150.1"/>
    <property type="gene ID" value="SPAL_0000592150"/>
</dbReference>
<reference evidence="2" key="1">
    <citation type="submission" date="2017-02" db="UniProtKB">
        <authorList>
            <consortium name="WormBaseParasite"/>
        </authorList>
    </citation>
    <scope>IDENTIFICATION</scope>
</reference>
<sequence length="66" mass="7613">MEVYEDLSVEVPNIILNIGIGTRYSRGELPRSGSFKENGAIQQRTYVKEIVEEWASLKRKREDKNA</sequence>
<evidence type="ECO:0000313" key="2">
    <source>
        <dbReference type="WBParaSite" id="SPAL_0000592150.1"/>
    </source>
</evidence>
<keyword evidence="1" id="KW-1185">Reference proteome</keyword>
<dbReference type="AlphaFoldDB" id="A0A0N5BIZ3"/>
<evidence type="ECO:0000313" key="1">
    <source>
        <dbReference type="Proteomes" id="UP000046392"/>
    </source>
</evidence>
<name>A0A0N5BIZ3_STREA</name>
<proteinExistence type="predicted"/>